<evidence type="ECO:0000313" key="2">
    <source>
        <dbReference type="Proteomes" id="UP001302120"/>
    </source>
</evidence>
<name>A0ABU5UB58_9CYAN</name>
<dbReference type="Proteomes" id="UP001302120">
    <property type="component" value="Unassembled WGS sequence"/>
</dbReference>
<proteinExistence type="predicted"/>
<accession>A0ABU5UB58</accession>
<evidence type="ECO:0000313" key="1">
    <source>
        <dbReference type="EMBL" id="MEA5580766.1"/>
    </source>
</evidence>
<sequence>MPPNSRINQLQAALKSSVEKRRLLQERAILLMMMNDIPTRQWLFEQWQVSHDSDAVLSLIVDMMKCSESIWRGGAISADIYDEAYSKTWVWFIEHLPTYNPQLASFITWFNHKLRWIIIDISRQAIKISSQKISIDNSWIDPPAPDADQWDDTVEDWLALVQNNKALVTNRMQSSPHINCELLLTNILWELKDNREFSWDTLALAQGTNPEALRRFCKRRCFPCFQTIFSN</sequence>
<keyword evidence="2" id="KW-1185">Reference proteome</keyword>
<evidence type="ECO:0008006" key="3">
    <source>
        <dbReference type="Google" id="ProtNLM"/>
    </source>
</evidence>
<protein>
    <recommendedName>
        <fullName evidence="3">Sigma-70 family RNA polymerase sigma factor</fullName>
    </recommendedName>
</protein>
<dbReference type="RefSeq" id="WP_323195108.1">
    <property type="nucleotide sequence ID" value="NZ_JAYGHG010000005.1"/>
</dbReference>
<gene>
    <name evidence="1" type="ORF">VB620_05350</name>
</gene>
<comment type="caution">
    <text evidence="1">The sequence shown here is derived from an EMBL/GenBank/DDBJ whole genome shotgun (WGS) entry which is preliminary data.</text>
</comment>
<organism evidence="1 2">
    <name type="scientific">Nodularia harveyana UHCC-0300</name>
    <dbReference type="NCBI Taxonomy" id="2974287"/>
    <lineage>
        <taxon>Bacteria</taxon>
        <taxon>Bacillati</taxon>
        <taxon>Cyanobacteriota</taxon>
        <taxon>Cyanophyceae</taxon>
        <taxon>Nostocales</taxon>
        <taxon>Nodulariaceae</taxon>
        <taxon>Nodularia</taxon>
    </lineage>
</organism>
<dbReference type="EMBL" id="JAYGHG010000005">
    <property type="protein sequence ID" value="MEA5580766.1"/>
    <property type="molecule type" value="Genomic_DNA"/>
</dbReference>
<reference evidence="1 2" key="1">
    <citation type="submission" date="2023-12" db="EMBL/GenBank/DDBJ databases">
        <title>Baltic Sea Cyanobacteria.</title>
        <authorList>
            <person name="Delbaje E."/>
            <person name="Fewer D.P."/>
            <person name="Shishido T.K."/>
        </authorList>
    </citation>
    <scope>NUCLEOTIDE SEQUENCE [LARGE SCALE GENOMIC DNA]</scope>
    <source>
        <strain evidence="1 2">UHCC-0300</strain>
    </source>
</reference>